<sequence length="225" mass="26910">MELLLNGHSTRFTRSIFELRKYMRGKLGAERELQAMQYITGLGTEREEFHDEIFIQCIRQTTNNLYSECNDKLRWDLLAWFVTCERSEFQSLILRYYVSFLKKSLETLDGKLRQHAQWCFDNCKCTKVSSRLFPPSSVEIAWSFKTQGTDRRQWPPSREEIFCTVNRRPCYARFYFMDGQFYFTEFHPISTALEVMNAITKYWETPKGAFCLKKSWRTVNPIKQN</sequence>
<dbReference type="GO" id="GO:0005856">
    <property type="term" value="C:cytoskeleton"/>
    <property type="evidence" value="ECO:0007669"/>
    <property type="project" value="InterPro"/>
</dbReference>
<dbReference type="STRING" id="67801.A0A1B0B235"/>
<dbReference type="EnsemblMetazoa" id="GPPI016369-RA">
    <property type="protein sequence ID" value="GPPI016369-PA"/>
    <property type="gene ID" value="GPPI016369"/>
</dbReference>
<dbReference type="InterPro" id="IPR000857">
    <property type="entry name" value="MyTH4_dom"/>
</dbReference>
<dbReference type="Proteomes" id="UP000092460">
    <property type="component" value="Unassembled WGS sequence"/>
</dbReference>
<dbReference type="EMBL" id="JXJN01007400">
    <property type="status" value="NOT_ANNOTATED_CDS"/>
    <property type="molecule type" value="Genomic_DNA"/>
</dbReference>
<organism evidence="2 3">
    <name type="scientific">Glossina palpalis gambiensis</name>
    <dbReference type="NCBI Taxonomy" id="67801"/>
    <lineage>
        <taxon>Eukaryota</taxon>
        <taxon>Metazoa</taxon>
        <taxon>Ecdysozoa</taxon>
        <taxon>Arthropoda</taxon>
        <taxon>Hexapoda</taxon>
        <taxon>Insecta</taxon>
        <taxon>Pterygota</taxon>
        <taxon>Neoptera</taxon>
        <taxon>Endopterygota</taxon>
        <taxon>Diptera</taxon>
        <taxon>Brachycera</taxon>
        <taxon>Muscomorpha</taxon>
        <taxon>Hippoboscoidea</taxon>
        <taxon>Glossinidae</taxon>
        <taxon>Glossina</taxon>
    </lineage>
</organism>
<evidence type="ECO:0000313" key="3">
    <source>
        <dbReference type="Proteomes" id="UP000092460"/>
    </source>
</evidence>
<reference evidence="3" key="1">
    <citation type="submission" date="2015-01" db="EMBL/GenBank/DDBJ databases">
        <authorList>
            <person name="Aksoy S."/>
            <person name="Warren W."/>
            <person name="Wilson R.K."/>
        </authorList>
    </citation>
    <scope>NUCLEOTIDE SEQUENCE [LARGE SCALE GENOMIC DNA]</scope>
    <source>
        <strain evidence="3">IAEA</strain>
    </source>
</reference>
<dbReference type="EMBL" id="JXJN01007399">
    <property type="status" value="NOT_ANNOTATED_CDS"/>
    <property type="molecule type" value="Genomic_DNA"/>
</dbReference>
<feature type="domain" description="MyTH4" evidence="1">
    <location>
        <begin position="1"/>
        <end position="144"/>
    </location>
</feature>
<keyword evidence="3" id="KW-1185">Reference proteome</keyword>
<name>A0A1B0B235_9MUSC</name>
<dbReference type="AlphaFoldDB" id="A0A1B0B235"/>
<dbReference type="Pfam" id="PF00784">
    <property type="entry name" value="MyTH4"/>
    <property type="match status" value="1"/>
</dbReference>
<proteinExistence type="predicted"/>
<protein>
    <recommendedName>
        <fullName evidence="1">MyTH4 domain-containing protein</fullName>
    </recommendedName>
</protein>
<evidence type="ECO:0000259" key="1">
    <source>
        <dbReference type="PROSITE" id="PS51016"/>
    </source>
</evidence>
<evidence type="ECO:0000313" key="2">
    <source>
        <dbReference type="EnsemblMetazoa" id="GPPI016369-PA"/>
    </source>
</evidence>
<dbReference type="InterPro" id="IPR038185">
    <property type="entry name" value="MyTH4_dom_sf"/>
</dbReference>
<dbReference type="Gene3D" id="1.25.40.530">
    <property type="entry name" value="MyTH4 domain"/>
    <property type="match status" value="1"/>
</dbReference>
<reference evidence="2" key="2">
    <citation type="submission" date="2020-05" db="UniProtKB">
        <authorList>
            <consortium name="EnsemblMetazoa"/>
        </authorList>
    </citation>
    <scope>IDENTIFICATION</scope>
    <source>
        <strain evidence="2">IAEA</strain>
    </source>
</reference>
<accession>A0A1B0B235</accession>
<dbReference type="VEuPathDB" id="VectorBase:GPPI016369"/>
<dbReference type="PROSITE" id="PS51016">
    <property type="entry name" value="MYTH4"/>
    <property type="match status" value="1"/>
</dbReference>